<dbReference type="Gene3D" id="1.10.287.1080">
    <property type="entry name" value="MazG-like"/>
    <property type="match status" value="2"/>
</dbReference>
<gene>
    <name evidence="3" type="primary">mazG</name>
    <name evidence="3" type="ORF">NSA47_08490</name>
</gene>
<feature type="domain" description="Tetrapyrrole methylase" evidence="1">
    <location>
        <begin position="5"/>
        <end position="209"/>
    </location>
</feature>
<evidence type="ECO:0000313" key="4">
    <source>
        <dbReference type="Proteomes" id="UP001205748"/>
    </source>
</evidence>
<dbReference type="InterPro" id="IPR048015">
    <property type="entry name" value="NTP-PPase_MazG-like_N"/>
</dbReference>
<dbReference type="CDD" id="cd11528">
    <property type="entry name" value="NTP-PPase_MazG_Nterm"/>
    <property type="match status" value="1"/>
</dbReference>
<reference evidence="3" key="1">
    <citation type="submission" date="2022-07" db="EMBL/GenBank/DDBJ databases">
        <title>Enhanced cultured diversity of the mouse gut microbiota enables custom-made synthetic communities.</title>
        <authorList>
            <person name="Afrizal A."/>
        </authorList>
    </citation>
    <scope>NUCLEOTIDE SEQUENCE</scope>
    <source>
        <strain evidence="3">DSM 28593</strain>
    </source>
</reference>
<evidence type="ECO:0000259" key="1">
    <source>
        <dbReference type="Pfam" id="PF00590"/>
    </source>
</evidence>
<dbReference type="EMBL" id="JANKAS010000006">
    <property type="protein sequence ID" value="MCR1899022.1"/>
    <property type="molecule type" value="Genomic_DNA"/>
</dbReference>
<dbReference type="GO" id="GO:0046047">
    <property type="term" value="P:TTP catabolic process"/>
    <property type="evidence" value="ECO:0007669"/>
    <property type="project" value="TreeGrafter"/>
</dbReference>
<dbReference type="InterPro" id="IPR035996">
    <property type="entry name" value="4pyrrol_Methylase_sf"/>
</dbReference>
<comment type="caution">
    <text evidence="3">The sequence shown here is derived from an EMBL/GenBank/DDBJ whole genome shotgun (WGS) entry which is preliminary data.</text>
</comment>
<proteinExistence type="predicted"/>
<dbReference type="PANTHER" id="PTHR30522:SF0">
    <property type="entry name" value="NUCLEOSIDE TRIPHOSPHATE PYROPHOSPHOHYDROLASE"/>
    <property type="match status" value="1"/>
</dbReference>
<dbReference type="InterPro" id="IPR024180">
    <property type="entry name" value="Tetrapyrrole_Mease/MazG_pred"/>
</dbReference>
<dbReference type="FunFam" id="1.10.287.1080:FF:000003">
    <property type="entry name" value="Nucleoside triphosphate pyrophosphohydrolase"/>
    <property type="match status" value="1"/>
</dbReference>
<dbReference type="PANTHER" id="PTHR30522">
    <property type="entry name" value="NUCLEOSIDE TRIPHOSPHATE PYROPHOSPHOHYDROLASE"/>
    <property type="match status" value="1"/>
</dbReference>
<name>A0AAE3HEJ0_9FIRM</name>
<keyword evidence="3" id="KW-0378">Hydrolase</keyword>
<dbReference type="GO" id="GO:0046061">
    <property type="term" value="P:dATP catabolic process"/>
    <property type="evidence" value="ECO:0007669"/>
    <property type="project" value="TreeGrafter"/>
</dbReference>
<evidence type="ECO:0000259" key="2">
    <source>
        <dbReference type="Pfam" id="PF03819"/>
    </source>
</evidence>
<dbReference type="SUPFAM" id="SSF53790">
    <property type="entry name" value="Tetrapyrrole methylase"/>
    <property type="match status" value="1"/>
</dbReference>
<dbReference type="FunFam" id="1.10.287.1080:FF:000001">
    <property type="entry name" value="Nucleoside triphosphate pyrophosphohydrolase"/>
    <property type="match status" value="1"/>
</dbReference>
<dbReference type="NCBIfam" id="TIGR00444">
    <property type="entry name" value="mazG"/>
    <property type="match status" value="1"/>
</dbReference>
<dbReference type="InterPro" id="IPR014777">
    <property type="entry name" value="4pyrrole_Mease_sub1"/>
</dbReference>
<dbReference type="EC" id="3.6.1.9" evidence="3"/>
<dbReference type="SUPFAM" id="SSF101386">
    <property type="entry name" value="all-alpha NTP pyrophosphatases"/>
    <property type="match status" value="2"/>
</dbReference>
<feature type="domain" description="NTP pyrophosphohydrolase MazG-like" evidence="2">
    <location>
        <begin position="397"/>
        <end position="455"/>
    </location>
</feature>
<dbReference type="Pfam" id="PF00590">
    <property type="entry name" value="TP_methylase"/>
    <property type="match status" value="1"/>
</dbReference>
<dbReference type="Proteomes" id="UP001205748">
    <property type="component" value="Unassembled WGS sequence"/>
</dbReference>
<dbReference type="CDD" id="cd11723">
    <property type="entry name" value="YabN_N_like"/>
    <property type="match status" value="1"/>
</dbReference>
<sequence>MKAEIMIIGLGPGNPKDLSLGAYEELKNNEYVFLRTDRHPVVSYLQEKDIAFQSLDWVYQEYENFQEVYQRIAQEVMERAKEFGKVIYAVPGHPLVAEETVELIIKKCEENEEVDLKIMPAMSFIDVLISSLKIDPIHGLNIIDGLQLPAQQCDFKVGNVITQVYSPFIASQVKLHLMEYYQDETPIWVIRAAGVKELEKVVEIPLYELDRLSWIDHLTSVYIPPVELEGLVGGQIERLVDIVSTLRAEHGCPWDKKQTHESLKQNLIEEAYEVIDAIDKNSIEALEEELGDVLLQIVFHSQIAKENKDFSFSDVVRGICDKLIFRHPHIFSDVAADTSEEVLVNWEKLKKIEKGMDSQTEVLKAIPPSLPALIRAYKVQKKAADVGFDWDDIEGAIEKVKEEWFELKEVYSLAKQDRIIEELGDLIFSIVNMSRFLKIQPELALTKTTEKFIDRFSFIEEQANKQGKNLEEMTLEEMNFLWKQSKIHIFDKNDKNY</sequence>
<dbReference type="InterPro" id="IPR048011">
    <property type="entry name" value="NTP-PPase_MazG-like_C"/>
</dbReference>
<dbReference type="GO" id="GO:0047429">
    <property type="term" value="F:nucleoside triphosphate diphosphatase activity"/>
    <property type="evidence" value="ECO:0007669"/>
    <property type="project" value="UniProtKB-EC"/>
</dbReference>
<dbReference type="CDD" id="cd11529">
    <property type="entry name" value="NTP-PPase_MazG_Cterm"/>
    <property type="match status" value="1"/>
</dbReference>
<dbReference type="GO" id="GO:0006203">
    <property type="term" value="P:dGTP catabolic process"/>
    <property type="evidence" value="ECO:0007669"/>
    <property type="project" value="TreeGrafter"/>
</dbReference>
<feature type="domain" description="NTP pyrophosphohydrolase MazG-like" evidence="2">
    <location>
        <begin position="258"/>
        <end position="331"/>
    </location>
</feature>
<dbReference type="GO" id="GO:0006950">
    <property type="term" value="P:response to stress"/>
    <property type="evidence" value="ECO:0007669"/>
    <property type="project" value="UniProtKB-ARBA"/>
</dbReference>
<dbReference type="RefSeq" id="WP_257530932.1">
    <property type="nucleotide sequence ID" value="NZ_JANKAS010000006.1"/>
</dbReference>
<dbReference type="InterPro" id="IPR035013">
    <property type="entry name" value="YabN_N"/>
</dbReference>
<evidence type="ECO:0000313" key="3">
    <source>
        <dbReference type="EMBL" id="MCR1899022.1"/>
    </source>
</evidence>
<dbReference type="Gene3D" id="3.40.1010.10">
    <property type="entry name" value="Cobalt-precorrin-4 Transmethylase, Domain 1"/>
    <property type="match status" value="1"/>
</dbReference>
<dbReference type="GO" id="GO:0046081">
    <property type="term" value="P:dUTP catabolic process"/>
    <property type="evidence" value="ECO:0007669"/>
    <property type="project" value="TreeGrafter"/>
</dbReference>
<dbReference type="InterPro" id="IPR000878">
    <property type="entry name" value="4pyrrol_Mease"/>
</dbReference>
<dbReference type="AlphaFoldDB" id="A0AAE3HEJ0"/>
<keyword evidence="4" id="KW-1185">Reference proteome</keyword>
<protein>
    <submittedName>
        <fullName evidence="3">Nucleoside triphosphate pyrophosphohydrolase</fullName>
        <ecNumber evidence="3">3.6.1.9</ecNumber>
    </submittedName>
</protein>
<organism evidence="3 4">
    <name type="scientific">Irregularibacter muris</name>
    <dbReference type="NCBI Taxonomy" id="1796619"/>
    <lineage>
        <taxon>Bacteria</taxon>
        <taxon>Bacillati</taxon>
        <taxon>Bacillota</taxon>
        <taxon>Clostridia</taxon>
        <taxon>Eubacteriales</taxon>
        <taxon>Eubacteriaceae</taxon>
        <taxon>Irregularibacter</taxon>
    </lineage>
</organism>
<dbReference type="GO" id="GO:0046076">
    <property type="term" value="P:dTTP catabolic process"/>
    <property type="evidence" value="ECO:0007669"/>
    <property type="project" value="TreeGrafter"/>
</dbReference>
<dbReference type="Pfam" id="PF03819">
    <property type="entry name" value="MazG"/>
    <property type="match status" value="2"/>
</dbReference>
<dbReference type="GO" id="GO:0046052">
    <property type="term" value="P:UTP catabolic process"/>
    <property type="evidence" value="ECO:0007669"/>
    <property type="project" value="TreeGrafter"/>
</dbReference>
<dbReference type="NCBIfam" id="NF007113">
    <property type="entry name" value="PRK09562.1"/>
    <property type="match status" value="1"/>
</dbReference>
<accession>A0AAE3HEJ0</accession>
<dbReference type="PIRSF" id="PIRSF002845">
    <property type="entry name" value="Ttrprl_mtas_MazG"/>
    <property type="match status" value="1"/>
</dbReference>
<dbReference type="InterPro" id="IPR011551">
    <property type="entry name" value="NTP_PyrPHydrolase_MazG"/>
</dbReference>
<dbReference type="GO" id="GO:0008168">
    <property type="term" value="F:methyltransferase activity"/>
    <property type="evidence" value="ECO:0007669"/>
    <property type="project" value="InterPro"/>
</dbReference>
<dbReference type="InterPro" id="IPR004518">
    <property type="entry name" value="MazG-like_dom"/>
</dbReference>